<dbReference type="InterPro" id="IPR045272">
    <property type="entry name" value="ANXUR1/2-like"/>
</dbReference>
<evidence type="ECO:0000313" key="4">
    <source>
        <dbReference type="Proteomes" id="UP000436088"/>
    </source>
</evidence>
<reference evidence="3" key="1">
    <citation type="submission" date="2019-09" db="EMBL/GenBank/DDBJ databases">
        <title>Draft genome information of white flower Hibiscus syriacus.</title>
        <authorList>
            <person name="Kim Y.-M."/>
        </authorList>
    </citation>
    <scope>NUCLEOTIDE SEQUENCE [LARGE SCALE GENOMIC DNA]</scope>
    <source>
        <strain evidence="3">YM2019G1</strain>
    </source>
</reference>
<keyword evidence="4" id="KW-1185">Reference proteome</keyword>
<dbReference type="GO" id="GO:0004714">
    <property type="term" value="F:transmembrane receptor protein tyrosine kinase activity"/>
    <property type="evidence" value="ECO:0007669"/>
    <property type="project" value="InterPro"/>
</dbReference>
<dbReference type="EMBL" id="VEPZ02001227">
    <property type="protein sequence ID" value="KAE8686053.1"/>
    <property type="molecule type" value="Genomic_DNA"/>
</dbReference>
<evidence type="ECO:0000256" key="1">
    <source>
        <dbReference type="SAM" id="MobiDB-lite"/>
    </source>
</evidence>
<gene>
    <name evidence="3" type="ORF">F3Y22_tig00111088pilonHSYRG00437</name>
</gene>
<keyword evidence="2" id="KW-0732">Signal</keyword>
<evidence type="ECO:0000313" key="3">
    <source>
        <dbReference type="EMBL" id="KAE8686053.1"/>
    </source>
</evidence>
<dbReference type="AlphaFoldDB" id="A0A6A2Z3C1"/>
<evidence type="ECO:0000256" key="2">
    <source>
        <dbReference type="SAM" id="SignalP"/>
    </source>
</evidence>
<accession>A0A6A2Z3C1</accession>
<dbReference type="Proteomes" id="UP000436088">
    <property type="component" value="Unassembled WGS sequence"/>
</dbReference>
<feature type="compositionally biased region" description="Polar residues" evidence="1">
    <location>
        <begin position="67"/>
        <end position="76"/>
    </location>
</feature>
<comment type="caution">
    <text evidence="3">The sequence shown here is derived from an EMBL/GenBank/DDBJ whole genome shotgun (WGS) entry which is preliminary data.</text>
</comment>
<sequence>MDAQRLQFLALTFLSLLYLTKSFVPKNNFLLNCGSNANASLYNRVFISDSVKPSSVSLSAERSVSLTDRNPSSSSPILYRTARVSPPSRATSSTSSRTGMGLTCAYNIVLKEFLLRIDGEVLEIMFSPLGDSRFAFLGYSFLLMFKCKKKKSKSSRRVESAGWTLLRIYGGSSYSRMSKGTVILSQGSVSCKVCAQNGVKEEDEVGLRKKMGFRKKMGLG</sequence>
<organism evidence="3 4">
    <name type="scientific">Hibiscus syriacus</name>
    <name type="common">Rose of Sharon</name>
    <dbReference type="NCBI Taxonomy" id="106335"/>
    <lineage>
        <taxon>Eukaryota</taxon>
        <taxon>Viridiplantae</taxon>
        <taxon>Streptophyta</taxon>
        <taxon>Embryophyta</taxon>
        <taxon>Tracheophyta</taxon>
        <taxon>Spermatophyta</taxon>
        <taxon>Magnoliopsida</taxon>
        <taxon>eudicotyledons</taxon>
        <taxon>Gunneridae</taxon>
        <taxon>Pentapetalae</taxon>
        <taxon>rosids</taxon>
        <taxon>malvids</taxon>
        <taxon>Malvales</taxon>
        <taxon>Malvaceae</taxon>
        <taxon>Malvoideae</taxon>
        <taxon>Hibiscus</taxon>
    </lineage>
</organism>
<proteinExistence type="predicted"/>
<feature type="compositionally biased region" description="Low complexity" evidence="1">
    <location>
        <begin position="82"/>
        <end position="96"/>
    </location>
</feature>
<name>A0A6A2Z3C1_HIBSY</name>
<feature type="chain" id="PRO_5025540989" evidence="2">
    <location>
        <begin position="23"/>
        <end position="220"/>
    </location>
</feature>
<protein>
    <submittedName>
        <fullName evidence="3">Uncharacterized protein</fullName>
    </submittedName>
</protein>
<feature type="region of interest" description="Disordered" evidence="1">
    <location>
        <begin position="66"/>
        <end position="96"/>
    </location>
</feature>
<dbReference type="PANTHER" id="PTHR34590:SF18">
    <property type="entry name" value="MALECTIN-LIKE DOMAIN-CONTAINING PROTEIN"/>
    <property type="match status" value="1"/>
</dbReference>
<feature type="signal peptide" evidence="2">
    <location>
        <begin position="1"/>
        <end position="22"/>
    </location>
</feature>
<dbReference type="PANTHER" id="PTHR34590">
    <property type="entry name" value="OS03G0124300 PROTEIN-RELATED"/>
    <property type="match status" value="1"/>
</dbReference>